<evidence type="ECO:0000256" key="1">
    <source>
        <dbReference type="ARBA" id="ARBA00012493"/>
    </source>
</evidence>
<dbReference type="STRING" id="610380.E2BC38"/>
<feature type="non-terminal residue" evidence="3">
    <location>
        <position position="1"/>
    </location>
</feature>
<evidence type="ECO:0000313" key="4">
    <source>
        <dbReference type="Proteomes" id="UP000008237"/>
    </source>
</evidence>
<name>E2BC38_HARSA</name>
<dbReference type="Proteomes" id="UP000008237">
    <property type="component" value="Unassembled WGS sequence"/>
</dbReference>
<dbReference type="InterPro" id="IPR012337">
    <property type="entry name" value="RNaseH-like_sf"/>
</dbReference>
<accession>E2BC38</accession>
<dbReference type="InterPro" id="IPR041588">
    <property type="entry name" value="Integrase_H2C2"/>
</dbReference>
<dbReference type="EC" id="2.7.7.49" evidence="1"/>
<evidence type="ECO:0000259" key="2">
    <source>
        <dbReference type="PROSITE" id="PS50994"/>
    </source>
</evidence>
<dbReference type="GO" id="GO:0015074">
    <property type="term" value="P:DNA integration"/>
    <property type="evidence" value="ECO:0007669"/>
    <property type="project" value="InterPro"/>
</dbReference>
<gene>
    <name evidence="3" type="ORF">EAI_07023</name>
</gene>
<protein>
    <recommendedName>
        <fullName evidence="1">RNA-directed DNA polymerase</fullName>
        <ecNumber evidence="1">2.7.7.49</ecNumber>
    </recommendedName>
</protein>
<dbReference type="InterPro" id="IPR001584">
    <property type="entry name" value="Integrase_cat-core"/>
</dbReference>
<dbReference type="AlphaFoldDB" id="E2BC38"/>
<dbReference type="EMBL" id="GL447253">
    <property type="protein sequence ID" value="EFN86744.1"/>
    <property type="molecule type" value="Genomic_DNA"/>
</dbReference>
<evidence type="ECO:0000313" key="3">
    <source>
        <dbReference type="EMBL" id="EFN86744.1"/>
    </source>
</evidence>
<dbReference type="InterPro" id="IPR036397">
    <property type="entry name" value="RNaseH_sf"/>
</dbReference>
<dbReference type="PANTHER" id="PTHR37984">
    <property type="entry name" value="PROTEIN CBG26694"/>
    <property type="match status" value="1"/>
</dbReference>
<dbReference type="InParanoid" id="E2BC38"/>
<dbReference type="GO" id="GO:0003964">
    <property type="term" value="F:RNA-directed DNA polymerase activity"/>
    <property type="evidence" value="ECO:0007669"/>
    <property type="project" value="UniProtKB-EC"/>
</dbReference>
<keyword evidence="4" id="KW-1185">Reference proteome</keyword>
<reference evidence="3 4" key="1">
    <citation type="journal article" date="2010" name="Science">
        <title>Genomic comparison of the ants Camponotus floridanus and Harpegnathos saltator.</title>
        <authorList>
            <person name="Bonasio R."/>
            <person name="Zhang G."/>
            <person name="Ye C."/>
            <person name="Mutti N.S."/>
            <person name="Fang X."/>
            <person name="Qin N."/>
            <person name="Donahue G."/>
            <person name="Yang P."/>
            <person name="Li Q."/>
            <person name="Li C."/>
            <person name="Zhang P."/>
            <person name="Huang Z."/>
            <person name="Berger S.L."/>
            <person name="Reinberg D."/>
            <person name="Wang J."/>
            <person name="Liebig J."/>
        </authorList>
    </citation>
    <scope>NUCLEOTIDE SEQUENCE [LARGE SCALE GENOMIC DNA]</scope>
    <source>
        <strain evidence="3 4">R22 G/1</strain>
    </source>
</reference>
<dbReference type="Gene3D" id="3.30.420.10">
    <property type="entry name" value="Ribonuclease H-like superfamily/Ribonuclease H"/>
    <property type="match status" value="1"/>
</dbReference>
<dbReference type="GO" id="GO:0003676">
    <property type="term" value="F:nucleic acid binding"/>
    <property type="evidence" value="ECO:0007669"/>
    <property type="project" value="InterPro"/>
</dbReference>
<dbReference type="SUPFAM" id="SSF53098">
    <property type="entry name" value="Ribonuclease H-like"/>
    <property type="match status" value="1"/>
</dbReference>
<feature type="non-terminal residue" evidence="3">
    <location>
        <position position="149"/>
    </location>
</feature>
<dbReference type="OMA" id="IPMANHE"/>
<dbReference type="InterPro" id="IPR050951">
    <property type="entry name" value="Retrovirus_Pol_polyprotein"/>
</dbReference>
<dbReference type="OrthoDB" id="8193822at2759"/>
<dbReference type="Pfam" id="PF17921">
    <property type="entry name" value="Integrase_H2C2"/>
    <property type="match status" value="1"/>
</dbReference>
<proteinExistence type="predicted"/>
<sequence>QEMHCTPVGGHRGVTKTYNRICQNYYWEDMKEEIRRHIQQCLQCQLKKLVRVKTKQSMIITDIPEWTFDKIAMNIVRPLPRTKTGNEYILIMQDQLSKFYLAVPLLDQTAATIADKFVKRFITISGPPKAVLTDQGRNFISDLMRKLAR</sequence>
<dbReference type="PROSITE" id="PS50994">
    <property type="entry name" value="INTEGRASE"/>
    <property type="match status" value="1"/>
</dbReference>
<feature type="domain" description="Integrase catalytic" evidence="2">
    <location>
        <begin position="60"/>
        <end position="149"/>
    </location>
</feature>
<dbReference type="Gene3D" id="1.10.340.70">
    <property type="match status" value="1"/>
</dbReference>
<organism evidence="4">
    <name type="scientific">Harpegnathos saltator</name>
    <name type="common">Jerdon's jumping ant</name>
    <dbReference type="NCBI Taxonomy" id="610380"/>
    <lineage>
        <taxon>Eukaryota</taxon>
        <taxon>Metazoa</taxon>
        <taxon>Ecdysozoa</taxon>
        <taxon>Arthropoda</taxon>
        <taxon>Hexapoda</taxon>
        <taxon>Insecta</taxon>
        <taxon>Pterygota</taxon>
        <taxon>Neoptera</taxon>
        <taxon>Endopterygota</taxon>
        <taxon>Hymenoptera</taxon>
        <taxon>Apocrita</taxon>
        <taxon>Aculeata</taxon>
        <taxon>Formicoidea</taxon>
        <taxon>Formicidae</taxon>
        <taxon>Ponerinae</taxon>
        <taxon>Ponerini</taxon>
        <taxon>Harpegnathos</taxon>
    </lineage>
</organism>
<dbReference type="PANTHER" id="PTHR37984:SF5">
    <property type="entry name" value="PROTEIN NYNRIN-LIKE"/>
    <property type="match status" value="1"/>
</dbReference>